<dbReference type="InterPro" id="IPR036259">
    <property type="entry name" value="MFS_trans_sf"/>
</dbReference>
<accession>A0A2C9WFW5</accession>
<keyword evidence="1" id="KW-0812">Transmembrane</keyword>
<feature type="transmembrane region" description="Helical" evidence="1">
    <location>
        <begin position="170"/>
        <end position="189"/>
    </location>
</feature>
<reference evidence="2" key="1">
    <citation type="submission" date="2016-02" db="EMBL/GenBank/DDBJ databases">
        <title>WGS assembly of Manihot esculenta.</title>
        <authorList>
            <person name="Bredeson J.V."/>
            <person name="Prochnik S.E."/>
            <person name="Lyons J.B."/>
            <person name="Schmutz J."/>
            <person name="Grimwood J."/>
            <person name="Vrebalov J."/>
            <person name="Bart R.S."/>
            <person name="Amuge T."/>
            <person name="Ferguson M.E."/>
            <person name="Green R."/>
            <person name="Putnam N."/>
            <person name="Stites J."/>
            <person name="Rounsley S."/>
            <person name="Rokhsar D.S."/>
        </authorList>
    </citation>
    <scope>NUCLEOTIDE SEQUENCE [LARGE SCALE GENOMIC DNA]</scope>
    <source>
        <tissue evidence="2">Leaf</tissue>
    </source>
</reference>
<evidence type="ECO:0008006" key="3">
    <source>
        <dbReference type="Google" id="ProtNLM"/>
    </source>
</evidence>
<gene>
    <name evidence="2" type="ORF">MANES_02G198000</name>
</gene>
<keyword evidence="1" id="KW-1133">Transmembrane helix</keyword>
<sequence>MTHKININNCAIFTTSTCPYFLNPKWPISNTTTHLMEDTVDGSVDFKGRPVLRSSSGRWRSASFIIAVEMAERFAYYGISSNLITYLTGSLGQSTATAAENVNTWSGTATLLPLLGAFDLRSMGLSLYLSGIGVGSFLSSFLVSVIDKATDGDGKESWFCNNLNRAHLDYFYWLLAAISAAGFILYLNFARSYIYR</sequence>
<proteinExistence type="predicted"/>
<evidence type="ECO:0000256" key="1">
    <source>
        <dbReference type="SAM" id="Phobius"/>
    </source>
</evidence>
<feature type="transmembrane region" description="Helical" evidence="1">
    <location>
        <begin position="125"/>
        <end position="146"/>
    </location>
</feature>
<protein>
    <recommendedName>
        <fullName evidence="3">Major facilitator superfamily (MFS) profile domain-containing protein</fullName>
    </recommendedName>
</protein>
<evidence type="ECO:0000313" key="2">
    <source>
        <dbReference type="EMBL" id="OAY58672.1"/>
    </source>
</evidence>
<name>A0A2C9WFW5_MANES</name>
<dbReference type="AlphaFoldDB" id="A0A2C9WFW5"/>
<dbReference type="PANTHER" id="PTHR11654">
    <property type="entry name" value="OLIGOPEPTIDE TRANSPORTER-RELATED"/>
    <property type="match status" value="1"/>
</dbReference>
<dbReference type="EMBL" id="CM004388">
    <property type="protein sequence ID" value="OAY58672.1"/>
    <property type="molecule type" value="Genomic_DNA"/>
</dbReference>
<organism evidence="2">
    <name type="scientific">Manihot esculenta</name>
    <name type="common">Cassava</name>
    <name type="synonym">Jatropha manihot</name>
    <dbReference type="NCBI Taxonomy" id="3983"/>
    <lineage>
        <taxon>Eukaryota</taxon>
        <taxon>Viridiplantae</taxon>
        <taxon>Streptophyta</taxon>
        <taxon>Embryophyta</taxon>
        <taxon>Tracheophyta</taxon>
        <taxon>Spermatophyta</taxon>
        <taxon>Magnoliopsida</taxon>
        <taxon>eudicotyledons</taxon>
        <taxon>Gunneridae</taxon>
        <taxon>Pentapetalae</taxon>
        <taxon>rosids</taxon>
        <taxon>fabids</taxon>
        <taxon>Malpighiales</taxon>
        <taxon>Euphorbiaceae</taxon>
        <taxon>Crotonoideae</taxon>
        <taxon>Manihoteae</taxon>
        <taxon>Manihot</taxon>
    </lineage>
</organism>
<dbReference type="Gene3D" id="1.20.1250.20">
    <property type="entry name" value="MFS general substrate transporter like domains"/>
    <property type="match status" value="2"/>
</dbReference>
<keyword evidence="1" id="KW-0472">Membrane</keyword>